<evidence type="ECO:0000313" key="7">
    <source>
        <dbReference type="Proteomes" id="UP000777438"/>
    </source>
</evidence>
<dbReference type="PANTHER" id="PTHR23359">
    <property type="entry name" value="NUCLEOTIDE KINASE"/>
    <property type="match status" value="1"/>
</dbReference>
<keyword evidence="2" id="KW-0547">Nucleotide-binding</keyword>
<evidence type="ECO:0000313" key="6">
    <source>
        <dbReference type="EMBL" id="KAH6888486.1"/>
    </source>
</evidence>
<evidence type="ECO:0000256" key="1">
    <source>
        <dbReference type="ARBA" id="ARBA00022679"/>
    </source>
</evidence>
<dbReference type="Gene3D" id="1.10.3210.10">
    <property type="entry name" value="Hypothetical protein af1432"/>
    <property type="match status" value="1"/>
</dbReference>
<dbReference type="InterPro" id="IPR000850">
    <property type="entry name" value="Adenylat/UMP-CMP_kin"/>
</dbReference>
<dbReference type="Gene3D" id="3.40.50.300">
    <property type="entry name" value="P-loop containing nucleotide triphosphate hydrolases"/>
    <property type="match status" value="1"/>
</dbReference>
<dbReference type="EMBL" id="JAGPYM010000012">
    <property type="protein sequence ID" value="KAH6888486.1"/>
    <property type="molecule type" value="Genomic_DNA"/>
</dbReference>
<reference evidence="6 7" key="1">
    <citation type="journal article" date="2021" name="Nat. Commun.">
        <title>Genetic determinants of endophytism in the Arabidopsis root mycobiome.</title>
        <authorList>
            <person name="Mesny F."/>
            <person name="Miyauchi S."/>
            <person name="Thiergart T."/>
            <person name="Pickel B."/>
            <person name="Atanasova L."/>
            <person name="Karlsson M."/>
            <person name="Huettel B."/>
            <person name="Barry K.W."/>
            <person name="Haridas S."/>
            <person name="Chen C."/>
            <person name="Bauer D."/>
            <person name="Andreopoulos W."/>
            <person name="Pangilinan J."/>
            <person name="LaButti K."/>
            <person name="Riley R."/>
            <person name="Lipzen A."/>
            <person name="Clum A."/>
            <person name="Drula E."/>
            <person name="Henrissat B."/>
            <person name="Kohler A."/>
            <person name="Grigoriev I.V."/>
            <person name="Martin F.M."/>
            <person name="Hacquard S."/>
        </authorList>
    </citation>
    <scope>NUCLEOTIDE SEQUENCE [LARGE SCALE GENOMIC DNA]</scope>
    <source>
        <strain evidence="6 7">MPI-CAGE-CH-0241</strain>
    </source>
</reference>
<accession>A0A9P8W2I5</accession>
<name>A0A9P8W2I5_9HYPO</name>
<evidence type="ECO:0000256" key="3">
    <source>
        <dbReference type="ARBA" id="ARBA00022777"/>
    </source>
</evidence>
<dbReference type="PRINTS" id="PR00094">
    <property type="entry name" value="ADENYLTKNASE"/>
</dbReference>
<dbReference type="OrthoDB" id="442176at2759"/>
<dbReference type="GO" id="GO:0006139">
    <property type="term" value="P:nucleobase-containing compound metabolic process"/>
    <property type="evidence" value="ECO:0007669"/>
    <property type="project" value="InterPro"/>
</dbReference>
<organism evidence="6 7">
    <name type="scientific">Thelonectria olida</name>
    <dbReference type="NCBI Taxonomy" id="1576542"/>
    <lineage>
        <taxon>Eukaryota</taxon>
        <taxon>Fungi</taxon>
        <taxon>Dikarya</taxon>
        <taxon>Ascomycota</taxon>
        <taxon>Pezizomycotina</taxon>
        <taxon>Sordariomycetes</taxon>
        <taxon>Hypocreomycetidae</taxon>
        <taxon>Hypocreales</taxon>
        <taxon>Nectriaceae</taxon>
        <taxon>Thelonectria</taxon>
    </lineage>
</organism>
<evidence type="ECO:0000259" key="5">
    <source>
        <dbReference type="Pfam" id="PF13023"/>
    </source>
</evidence>
<proteinExistence type="inferred from homology"/>
<dbReference type="Proteomes" id="UP000777438">
    <property type="component" value="Unassembled WGS sequence"/>
</dbReference>
<dbReference type="SUPFAM" id="SSF52540">
    <property type="entry name" value="P-loop containing nucleoside triphosphate hydrolases"/>
    <property type="match status" value="1"/>
</dbReference>
<keyword evidence="3 4" id="KW-0418">Kinase</keyword>
<keyword evidence="1 4" id="KW-0808">Transferase</keyword>
<dbReference type="AlphaFoldDB" id="A0A9P8W2I5"/>
<evidence type="ECO:0000256" key="4">
    <source>
        <dbReference type="RuleBase" id="RU003330"/>
    </source>
</evidence>
<dbReference type="InterPro" id="IPR006674">
    <property type="entry name" value="HD_domain"/>
</dbReference>
<dbReference type="InterPro" id="IPR027417">
    <property type="entry name" value="P-loop_NTPase"/>
</dbReference>
<gene>
    <name evidence="6" type="ORF">B0T10DRAFT_55229</name>
</gene>
<sequence length="390" mass="43579">MDRSTSSPPFLEAIESLKALKNSTWASTSVPESDSLSEHIYQMALVCLAHPDLSGESEMTAIAMCLTHDVGNIASGELTLLNEKRPRGEVEEQLGLNYLTSILRAKSPTLAERLPEARREYMARETGVAQLVYQVHTFQSLHHAAIRRKKGKQTITDEEFDVLKGTITDAWLAKETEQILSDDWDPLEEMADPRAPIIFVIGGPGTDRGAHCAHMAKECGLEMVSVDRLLREEQDRPGSIFGDFIKESLEKSVIAPTSLTTMLLKSKIKDIQSRGRGVLIEGFPQSVSQAVAFDREISNVYWTIYLEESAEQMMTRAGIKDVSTRRESQVAAEKANKSVLEYMSKNFFRRVQVSESQRNMGPILGDIVKEIMQQGRQEAAHHDESRGRQG</sequence>
<dbReference type="Pfam" id="PF13023">
    <property type="entry name" value="HD_3"/>
    <property type="match status" value="1"/>
</dbReference>
<comment type="similarity">
    <text evidence="4">Belongs to the adenylate kinase family.</text>
</comment>
<feature type="domain" description="HD" evidence="5">
    <location>
        <begin position="14"/>
        <end position="155"/>
    </location>
</feature>
<dbReference type="Pfam" id="PF00406">
    <property type="entry name" value="ADK"/>
    <property type="match status" value="1"/>
</dbReference>
<dbReference type="SUPFAM" id="SSF109604">
    <property type="entry name" value="HD-domain/PDEase-like"/>
    <property type="match status" value="1"/>
</dbReference>
<comment type="caution">
    <text evidence="6">The sequence shown here is derived from an EMBL/GenBank/DDBJ whole genome shotgun (WGS) entry which is preliminary data.</text>
</comment>
<dbReference type="GO" id="GO:0019205">
    <property type="term" value="F:nucleobase-containing compound kinase activity"/>
    <property type="evidence" value="ECO:0007669"/>
    <property type="project" value="InterPro"/>
</dbReference>
<keyword evidence="7" id="KW-1185">Reference proteome</keyword>
<evidence type="ECO:0000256" key="2">
    <source>
        <dbReference type="ARBA" id="ARBA00022741"/>
    </source>
</evidence>
<dbReference type="GO" id="GO:0005524">
    <property type="term" value="F:ATP binding"/>
    <property type="evidence" value="ECO:0007669"/>
    <property type="project" value="InterPro"/>
</dbReference>
<protein>
    <submittedName>
        <fullName evidence="6">Adenylate kinase</fullName>
    </submittedName>
</protein>